<evidence type="ECO:0000256" key="1">
    <source>
        <dbReference type="SAM" id="MobiDB-lite"/>
    </source>
</evidence>
<gene>
    <name evidence="3" type="ORF">CFR77_13230</name>
</gene>
<organism evidence="3 4">
    <name type="scientific">Komagataeibacter sucrofermentans</name>
    <dbReference type="NCBI Taxonomy" id="1053551"/>
    <lineage>
        <taxon>Bacteria</taxon>
        <taxon>Pseudomonadati</taxon>
        <taxon>Pseudomonadota</taxon>
        <taxon>Alphaproteobacteria</taxon>
        <taxon>Acetobacterales</taxon>
        <taxon>Acetobacteraceae</taxon>
        <taxon>Komagataeibacter</taxon>
    </lineage>
</organism>
<sequence length="146" mass="15649">MPHESTSSRSAACQHPKRLLEYFVAGTPTRNAAELLGVNRNTATPYYRKLREISAGQIAHEVPVSNEIEVNKSYSGGHRKGKRGRGAAGKGAVFGLLKRYGRVHIVMIPNAGNQTLMSIIRKKVQADSTETTDMRLGTAGAGGTGS</sequence>
<reference evidence="3 4" key="1">
    <citation type="submission" date="2017-07" db="EMBL/GenBank/DDBJ databases">
        <title>A draft genome sequence of Komagataeibacter sucrofermentans LMG 18788.</title>
        <authorList>
            <person name="Skraban J."/>
            <person name="Cleenwerck I."/>
            <person name="Vandamme P."/>
            <person name="Trcek J."/>
        </authorList>
    </citation>
    <scope>NUCLEOTIDE SEQUENCE [LARGE SCALE GENOMIC DNA]</scope>
    <source>
        <strain evidence="3 4">LMG 18788</strain>
    </source>
</reference>
<evidence type="ECO:0000313" key="3">
    <source>
        <dbReference type="EMBL" id="PYD77958.1"/>
    </source>
</evidence>
<proteinExistence type="predicted"/>
<dbReference type="EMBL" id="NKUA01000021">
    <property type="protein sequence ID" value="PYD77958.1"/>
    <property type="molecule type" value="Genomic_DNA"/>
</dbReference>
<name>A0A318QKQ3_9PROT</name>
<dbReference type="Pfam" id="PF12762">
    <property type="entry name" value="DDE_Tnp_IS1595"/>
    <property type="match status" value="1"/>
</dbReference>
<dbReference type="AlphaFoldDB" id="A0A318QKQ3"/>
<dbReference type="Proteomes" id="UP000247814">
    <property type="component" value="Unassembled WGS sequence"/>
</dbReference>
<evidence type="ECO:0000313" key="4">
    <source>
        <dbReference type="Proteomes" id="UP000247814"/>
    </source>
</evidence>
<comment type="caution">
    <text evidence="3">The sequence shown here is derived from an EMBL/GenBank/DDBJ whole genome shotgun (WGS) entry which is preliminary data.</text>
</comment>
<feature type="region of interest" description="Disordered" evidence="1">
    <location>
        <begin position="127"/>
        <end position="146"/>
    </location>
</feature>
<keyword evidence="4" id="KW-1185">Reference proteome</keyword>
<protein>
    <recommendedName>
        <fullName evidence="2">ISXO2-like transposase domain-containing protein</fullName>
    </recommendedName>
</protein>
<evidence type="ECO:0000259" key="2">
    <source>
        <dbReference type="Pfam" id="PF12762"/>
    </source>
</evidence>
<dbReference type="OrthoDB" id="271821at2"/>
<dbReference type="InterPro" id="IPR024445">
    <property type="entry name" value="Tnp_ISXO2-like"/>
</dbReference>
<feature type="domain" description="ISXO2-like transposase" evidence="2">
    <location>
        <begin position="64"/>
        <end position="133"/>
    </location>
</feature>
<dbReference type="RefSeq" id="WP_110569960.1">
    <property type="nucleotide sequence ID" value="NZ_CP137149.1"/>
</dbReference>
<accession>A0A318QKQ3</accession>